<keyword evidence="4 8" id="KW-0378">Hydrolase</keyword>
<proteinExistence type="inferred from homology"/>
<dbReference type="PROSITE" id="PS51709">
    <property type="entry name" value="G_TRME"/>
    <property type="match status" value="1"/>
</dbReference>
<dbReference type="PANTHER" id="PTHR42714:SF2">
    <property type="entry name" value="TRNA MODIFICATION GTPASE GTPBP3, MITOCHONDRIAL"/>
    <property type="match status" value="1"/>
</dbReference>
<feature type="binding site" evidence="8">
    <location>
        <position position="441"/>
    </location>
    <ligand>
        <name>(6S)-5-formyl-5,6,7,8-tetrahydrofolate</name>
        <dbReference type="ChEBI" id="CHEBI:57457"/>
    </ligand>
</feature>
<feature type="binding site" evidence="8">
    <location>
        <begin position="225"/>
        <end position="230"/>
    </location>
    <ligand>
        <name>GTP</name>
        <dbReference type="ChEBI" id="CHEBI:37565"/>
    </ligand>
</feature>
<dbReference type="InterPro" id="IPR027266">
    <property type="entry name" value="TrmE/GcvT-like"/>
</dbReference>
<dbReference type="NCBIfam" id="NF003661">
    <property type="entry name" value="PRK05291.1-3"/>
    <property type="match status" value="1"/>
</dbReference>
<feature type="binding site" evidence="8">
    <location>
        <position position="250"/>
    </location>
    <ligand>
        <name>Mg(2+)</name>
        <dbReference type="ChEBI" id="CHEBI:18420"/>
    </ligand>
</feature>
<dbReference type="Gene3D" id="3.30.1360.120">
    <property type="entry name" value="Probable tRNA modification gtpase trme, domain 1"/>
    <property type="match status" value="1"/>
</dbReference>
<feature type="binding site" evidence="8">
    <location>
        <position position="21"/>
    </location>
    <ligand>
        <name>(6S)-5-formyl-5,6,7,8-tetrahydrofolate</name>
        <dbReference type="ChEBI" id="CHEBI:57457"/>
    </ligand>
</feature>
<evidence type="ECO:0000256" key="7">
    <source>
        <dbReference type="ARBA" id="ARBA00023134"/>
    </source>
</evidence>
<dbReference type="CDD" id="cd04164">
    <property type="entry name" value="trmE"/>
    <property type="match status" value="1"/>
</dbReference>
<dbReference type="InterPro" id="IPR027368">
    <property type="entry name" value="MnmE_dom2"/>
</dbReference>
<evidence type="ECO:0000313" key="12">
    <source>
        <dbReference type="Proteomes" id="UP000219465"/>
    </source>
</evidence>
<evidence type="ECO:0000256" key="6">
    <source>
        <dbReference type="ARBA" id="ARBA00022958"/>
    </source>
</evidence>
<dbReference type="RefSeq" id="WP_097107122.1">
    <property type="nucleotide sequence ID" value="NZ_OCPC01000002.1"/>
</dbReference>
<keyword evidence="8" id="KW-0479">Metal-binding</keyword>
<feature type="binding site" evidence="8">
    <location>
        <position position="78"/>
    </location>
    <ligand>
        <name>(6S)-5-formyl-5,6,7,8-tetrahydrofolate</name>
        <dbReference type="ChEBI" id="CHEBI:57457"/>
    </ligand>
</feature>
<dbReference type="GO" id="GO:0005737">
    <property type="term" value="C:cytoplasm"/>
    <property type="evidence" value="ECO:0007669"/>
    <property type="project" value="UniProtKB-SubCell"/>
</dbReference>
<dbReference type="GO" id="GO:0003924">
    <property type="term" value="F:GTPase activity"/>
    <property type="evidence" value="ECO:0007669"/>
    <property type="project" value="UniProtKB-UniRule"/>
</dbReference>
<dbReference type="GO" id="GO:0002098">
    <property type="term" value="P:tRNA wobble uridine modification"/>
    <property type="evidence" value="ECO:0007669"/>
    <property type="project" value="TreeGrafter"/>
</dbReference>
<evidence type="ECO:0000256" key="2">
    <source>
        <dbReference type="ARBA" id="ARBA00022694"/>
    </source>
</evidence>
<evidence type="ECO:0000256" key="5">
    <source>
        <dbReference type="ARBA" id="ARBA00022842"/>
    </source>
</evidence>
<comment type="function">
    <text evidence="8">Exhibits a very high intrinsic GTPase hydrolysis rate. Involved in the addition of a carboxymethylaminomethyl (cmnm) group at the wobble position (U34) of certain tRNAs, forming tRNA-cmnm(5)s(2)U34.</text>
</comment>
<evidence type="ECO:0000256" key="4">
    <source>
        <dbReference type="ARBA" id="ARBA00022801"/>
    </source>
</evidence>
<dbReference type="FunFam" id="3.30.1360.120:FF:000007">
    <property type="entry name" value="tRNA modification GTPase GTPBP3, mitochondrial"/>
    <property type="match status" value="1"/>
</dbReference>
<comment type="cofactor">
    <cofactor evidence="8">
        <name>K(+)</name>
        <dbReference type="ChEBI" id="CHEBI:29103"/>
    </cofactor>
    <text evidence="8">Binds 1 potassium ion per subunit.</text>
</comment>
<feature type="binding site" evidence="8">
    <location>
        <position position="118"/>
    </location>
    <ligand>
        <name>(6S)-5-formyl-5,6,7,8-tetrahydrofolate</name>
        <dbReference type="ChEBI" id="CHEBI:57457"/>
    </ligand>
</feature>
<dbReference type="SUPFAM" id="SSF116878">
    <property type="entry name" value="TrmE connector domain"/>
    <property type="match status" value="1"/>
</dbReference>
<evidence type="ECO:0000256" key="1">
    <source>
        <dbReference type="ARBA" id="ARBA00011043"/>
    </source>
</evidence>
<dbReference type="Pfam" id="PF01926">
    <property type="entry name" value="MMR_HSR1"/>
    <property type="match status" value="1"/>
</dbReference>
<protein>
    <recommendedName>
        <fullName evidence="8">tRNA modification GTPase MnmE</fullName>
        <ecNumber evidence="8">3.6.-.-</ecNumber>
    </recommendedName>
</protein>
<accession>A0A286I9Z9</accession>
<dbReference type="Gene3D" id="1.20.120.430">
    <property type="entry name" value="tRNA modification GTPase MnmE domain 2"/>
    <property type="match status" value="1"/>
</dbReference>
<keyword evidence="12" id="KW-1185">Reference proteome</keyword>
<feature type="binding site" evidence="8">
    <location>
        <begin position="244"/>
        <end position="250"/>
    </location>
    <ligand>
        <name>GTP</name>
        <dbReference type="ChEBI" id="CHEBI:37565"/>
    </ligand>
</feature>
<reference evidence="12" key="1">
    <citation type="submission" date="2017-08" db="EMBL/GenBank/DDBJ databases">
        <authorList>
            <person name="Varghese N."/>
            <person name="Submissions S."/>
        </authorList>
    </citation>
    <scope>NUCLEOTIDE SEQUENCE [LARGE SCALE GENOMIC DNA]</scope>
    <source>
        <strain evidence="12">KCTC 23107</strain>
    </source>
</reference>
<evidence type="ECO:0000259" key="10">
    <source>
        <dbReference type="PROSITE" id="PS51709"/>
    </source>
</evidence>
<dbReference type="OrthoDB" id="9805918at2"/>
<keyword evidence="8" id="KW-0963">Cytoplasm</keyword>
<keyword evidence="6 8" id="KW-0630">Potassium</keyword>
<dbReference type="NCBIfam" id="TIGR00450">
    <property type="entry name" value="mnmE_trmE_thdF"/>
    <property type="match status" value="1"/>
</dbReference>
<evidence type="ECO:0000256" key="9">
    <source>
        <dbReference type="RuleBase" id="RU003313"/>
    </source>
</evidence>
<dbReference type="EC" id="3.6.-.-" evidence="8"/>
<keyword evidence="7 8" id="KW-0342">GTP-binding</keyword>
<comment type="subunit">
    <text evidence="8">Homodimer. Heterotetramer of two MnmE and two MnmG subunits.</text>
</comment>
<dbReference type="InterPro" id="IPR006073">
    <property type="entry name" value="GTP-bd"/>
</dbReference>
<feature type="binding site" evidence="8">
    <location>
        <begin position="269"/>
        <end position="272"/>
    </location>
    <ligand>
        <name>GTP</name>
        <dbReference type="ChEBI" id="CHEBI:37565"/>
    </ligand>
</feature>
<dbReference type="NCBIfam" id="TIGR00231">
    <property type="entry name" value="small_GTP"/>
    <property type="match status" value="1"/>
</dbReference>
<dbReference type="Pfam" id="PF12631">
    <property type="entry name" value="MnmE_helical"/>
    <property type="match status" value="1"/>
</dbReference>
<dbReference type="AlphaFoldDB" id="A0A286I9Z9"/>
<dbReference type="Proteomes" id="UP000219465">
    <property type="component" value="Unassembled WGS sequence"/>
</dbReference>
<dbReference type="GO" id="GO:0046872">
    <property type="term" value="F:metal ion binding"/>
    <property type="evidence" value="ECO:0007669"/>
    <property type="project" value="UniProtKB-KW"/>
</dbReference>
<dbReference type="InterPro" id="IPR027417">
    <property type="entry name" value="P-loop_NTPase"/>
</dbReference>
<keyword evidence="3 8" id="KW-0547">Nucleotide-binding</keyword>
<dbReference type="Gene3D" id="3.40.50.300">
    <property type="entry name" value="P-loop containing nucleotide triphosphate hydrolases"/>
    <property type="match status" value="1"/>
</dbReference>
<name>A0A286I9Z9_9HYPH</name>
<feature type="domain" description="TrmE-type G" evidence="10">
    <location>
        <begin position="215"/>
        <end position="365"/>
    </location>
</feature>
<evidence type="ECO:0000256" key="3">
    <source>
        <dbReference type="ARBA" id="ARBA00022741"/>
    </source>
</evidence>
<dbReference type="Pfam" id="PF10396">
    <property type="entry name" value="TrmE_N"/>
    <property type="match status" value="1"/>
</dbReference>
<dbReference type="InterPro" id="IPR025867">
    <property type="entry name" value="MnmE_helical"/>
</dbReference>
<dbReference type="InterPro" id="IPR005225">
    <property type="entry name" value="Small_GTP-bd"/>
</dbReference>
<gene>
    <name evidence="8" type="primary">mnmE</name>
    <name evidence="8" type="synonym">trmE</name>
    <name evidence="11" type="ORF">SAMN05877838_1839</name>
</gene>
<evidence type="ECO:0000313" key="11">
    <source>
        <dbReference type="EMBL" id="SOE16953.1"/>
    </source>
</evidence>
<keyword evidence="2 8" id="KW-0819">tRNA processing</keyword>
<dbReference type="GO" id="GO:0005525">
    <property type="term" value="F:GTP binding"/>
    <property type="evidence" value="ECO:0007669"/>
    <property type="project" value="UniProtKB-UniRule"/>
</dbReference>
<comment type="subcellular location">
    <subcellularLocation>
        <location evidence="8">Cytoplasm</location>
    </subcellularLocation>
</comment>
<dbReference type="GO" id="GO:0030488">
    <property type="term" value="P:tRNA methylation"/>
    <property type="evidence" value="ECO:0007669"/>
    <property type="project" value="TreeGrafter"/>
</dbReference>
<organism evidence="11 12">
    <name type="scientific">Hoeflea halophila</name>
    <dbReference type="NCBI Taxonomy" id="714899"/>
    <lineage>
        <taxon>Bacteria</taxon>
        <taxon>Pseudomonadati</taxon>
        <taxon>Pseudomonadota</taxon>
        <taxon>Alphaproteobacteria</taxon>
        <taxon>Hyphomicrobiales</taxon>
        <taxon>Rhizobiaceae</taxon>
        <taxon>Hoeflea</taxon>
    </lineage>
</organism>
<feature type="binding site" evidence="8">
    <location>
        <position position="229"/>
    </location>
    <ligand>
        <name>Mg(2+)</name>
        <dbReference type="ChEBI" id="CHEBI:18420"/>
    </ligand>
</feature>
<dbReference type="CDD" id="cd14858">
    <property type="entry name" value="TrmE_N"/>
    <property type="match status" value="1"/>
</dbReference>
<dbReference type="InterPro" id="IPR004520">
    <property type="entry name" value="GTPase_MnmE"/>
</dbReference>
<comment type="similarity">
    <text evidence="1 8 9">Belongs to the TRAFAC class TrmE-Era-EngA-EngB-Septin-like GTPase superfamily. TrmE GTPase family.</text>
</comment>
<dbReference type="PANTHER" id="PTHR42714">
    <property type="entry name" value="TRNA MODIFICATION GTPASE GTPBP3"/>
    <property type="match status" value="1"/>
</dbReference>
<sequence length="441" mass="47665">MRDTIFALSSGAPPAGVAVIRISGPGVRFGLETISGSIPPPRQAVLARLRDEQGMELDQGLVLFFPGPRSFTGEDVAEFHIHGGRASVSAVIDLLSRLPGYRLAEPGEYTRRAFENGRMDLTAVEGLSDLIRAETEAQRRQALGQADGRLRDIYDSWAKRITHARAMIEAELDFSDEEDIPGSVAARIWPSMEQLRTELTDHLLQARSGEVVRDGFRVALIGAPNAGKSSLMNALAQRDVAIVSDQPGTTRDIVEVRLDVGGHLVLLQDTAGLRSSDDGIEQEGIRRSLAAANSADLVLELRDSSSLIEQQGANPVIDSPTVVVWTKSDLLEEQPATIEKTDVLVSSLAGSGLDQLIALIGRRLSAIHPANGDNVPTRTRHVQYLRKCEEELSAAISSETLPIELRSEHLRSAAHALGKITGNVDVEDLLGVIFSEFCVGK</sequence>
<evidence type="ECO:0000256" key="8">
    <source>
        <dbReference type="HAMAP-Rule" id="MF_00379"/>
    </source>
</evidence>
<keyword evidence="5 8" id="KW-0460">Magnesium</keyword>
<dbReference type="EMBL" id="OCPC01000002">
    <property type="protein sequence ID" value="SOE16953.1"/>
    <property type="molecule type" value="Genomic_DNA"/>
</dbReference>
<dbReference type="InterPro" id="IPR018948">
    <property type="entry name" value="GTP-bd_TrmE_N"/>
</dbReference>
<dbReference type="HAMAP" id="MF_00379">
    <property type="entry name" value="GTPase_MnmE"/>
    <property type="match status" value="1"/>
</dbReference>
<comment type="caution">
    <text evidence="8">Lacks conserved residue(s) required for the propagation of feature annotation.</text>
</comment>
<dbReference type="SUPFAM" id="SSF52540">
    <property type="entry name" value="P-loop containing nucleoside triphosphate hydrolases"/>
    <property type="match status" value="1"/>
</dbReference>
<dbReference type="InterPro" id="IPR031168">
    <property type="entry name" value="G_TrmE"/>
</dbReference>